<protein>
    <submittedName>
        <fullName evidence="5">LacI family transcriptional regulator</fullName>
    </submittedName>
</protein>
<dbReference type="Gene3D" id="1.10.260.40">
    <property type="entry name" value="lambda repressor-like DNA-binding domains"/>
    <property type="match status" value="1"/>
</dbReference>
<dbReference type="GO" id="GO:0000976">
    <property type="term" value="F:transcription cis-regulatory region binding"/>
    <property type="evidence" value="ECO:0007669"/>
    <property type="project" value="TreeGrafter"/>
</dbReference>
<dbReference type="PANTHER" id="PTHR30146">
    <property type="entry name" value="LACI-RELATED TRANSCRIPTIONAL REPRESSOR"/>
    <property type="match status" value="1"/>
</dbReference>
<dbReference type="CDD" id="cd01392">
    <property type="entry name" value="HTH_LacI"/>
    <property type="match status" value="1"/>
</dbReference>
<dbReference type="Gene3D" id="3.40.50.2300">
    <property type="match status" value="2"/>
</dbReference>
<proteinExistence type="predicted"/>
<dbReference type="InterPro" id="IPR010982">
    <property type="entry name" value="Lambda_DNA-bd_dom_sf"/>
</dbReference>
<gene>
    <name evidence="5" type="ORF">BJ988_003241</name>
</gene>
<evidence type="ECO:0000259" key="4">
    <source>
        <dbReference type="PROSITE" id="PS50932"/>
    </source>
</evidence>
<evidence type="ECO:0000256" key="2">
    <source>
        <dbReference type="ARBA" id="ARBA00023125"/>
    </source>
</evidence>
<dbReference type="SMART" id="SM00354">
    <property type="entry name" value="HTH_LACI"/>
    <property type="match status" value="1"/>
</dbReference>
<dbReference type="PROSITE" id="PS50932">
    <property type="entry name" value="HTH_LACI_2"/>
    <property type="match status" value="1"/>
</dbReference>
<keyword evidence="3" id="KW-0804">Transcription</keyword>
<evidence type="ECO:0000256" key="1">
    <source>
        <dbReference type="ARBA" id="ARBA00023015"/>
    </source>
</evidence>
<dbReference type="InterPro" id="IPR028082">
    <property type="entry name" value="Peripla_BP_I"/>
</dbReference>
<dbReference type="AlphaFoldDB" id="A0A7Z0DN68"/>
<keyword evidence="2" id="KW-0238">DNA-binding</keyword>
<feature type="domain" description="HTH lacI-type" evidence="4">
    <location>
        <begin position="13"/>
        <end position="67"/>
    </location>
</feature>
<evidence type="ECO:0000313" key="6">
    <source>
        <dbReference type="Proteomes" id="UP000564496"/>
    </source>
</evidence>
<reference evidence="5 6" key="1">
    <citation type="submission" date="2020-07" db="EMBL/GenBank/DDBJ databases">
        <title>Sequencing the genomes of 1000 actinobacteria strains.</title>
        <authorList>
            <person name="Klenk H.-P."/>
        </authorList>
    </citation>
    <scope>NUCLEOTIDE SEQUENCE [LARGE SCALE GENOMIC DNA]</scope>
    <source>
        <strain evidence="5 6">DSM 26487</strain>
    </source>
</reference>
<dbReference type="Pfam" id="PF00356">
    <property type="entry name" value="LacI"/>
    <property type="match status" value="1"/>
</dbReference>
<dbReference type="RefSeq" id="WP_179658897.1">
    <property type="nucleotide sequence ID" value="NZ_JACBZR010000001.1"/>
</dbReference>
<dbReference type="SUPFAM" id="SSF47413">
    <property type="entry name" value="lambda repressor-like DNA-binding domains"/>
    <property type="match status" value="1"/>
</dbReference>
<dbReference type="PANTHER" id="PTHR30146:SF109">
    <property type="entry name" value="HTH-TYPE TRANSCRIPTIONAL REGULATOR GALS"/>
    <property type="match status" value="1"/>
</dbReference>
<dbReference type="PROSITE" id="PS00356">
    <property type="entry name" value="HTH_LACI_1"/>
    <property type="match status" value="1"/>
</dbReference>
<accession>A0A7Z0DN68</accession>
<dbReference type="SUPFAM" id="SSF53822">
    <property type="entry name" value="Periplasmic binding protein-like I"/>
    <property type="match status" value="1"/>
</dbReference>
<name>A0A7Z0DN68_9ACTN</name>
<dbReference type="GO" id="GO:0003700">
    <property type="term" value="F:DNA-binding transcription factor activity"/>
    <property type="evidence" value="ECO:0007669"/>
    <property type="project" value="TreeGrafter"/>
</dbReference>
<organism evidence="5 6">
    <name type="scientific">Nocardioides panzhihuensis</name>
    <dbReference type="NCBI Taxonomy" id="860243"/>
    <lineage>
        <taxon>Bacteria</taxon>
        <taxon>Bacillati</taxon>
        <taxon>Actinomycetota</taxon>
        <taxon>Actinomycetes</taxon>
        <taxon>Propionibacteriales</taxon>
        <taxon>Nocardioidaceae</taxon>
        <taxon>Nocardioides</taxon>
    </lineage>
</organism>
<keyword evidence="1" id="KW-0805">Transcription regulation</keyword>
<dbReference type="CDD" id="cd06293">
    <property type="entry name" value="PBP1_LacI-like"/>
    <property type="match status" value="1"/>
</dbReference>
<evidence type="ECO:0000313" key="5">
    <source>
        <dbReference type="EMBL" id="NYI78593.1"/>
    </source>
</evidence>
<dbReference type="EMBL" id="JACBZR010000001">
    <property type="protein sequence ID" value="NYI78593.1"/>
    <property type="molecule type" value="Genomic_DNA"/>
</dbReference>
<comment type="caution">
    <text evidence="5">The sequence shown here is derived from an EMBL/GenBank/DDBJ whole genome shotgun (WGS) entry which is preliminary data.</text>
</comment>
<dbReference type="Pfam" id="PF13377">
    <property type="entry name" value="Peripla_BP_3"/>
    <property type="match status" value="1"/>
</dbReference>
<evidence type="ECO:0000256" key="3">
    <source>
        <dbReference type="ARBA" id="ARBA00023163"/>
    </source>
</evidence>
<dbReference type="Proteomes" id="UP000564496">
    <property type="component" value="Unassembled WGS sequence"/>
</dbReference>
<dbReference type="InterPro" id="IPR046335">
    <property type="entry name" value="LacI/GalR-like_sensor"/>
</dbReference>
<dbReference type="InterPro" id="IPR000843">
    <property type="entry name" value="HTH_LacI"/>
</dbReference>
<sequence>MAITPAAGSSRSASVKDVAATAGVSLGTVSNVLNRPERVSRTTRERVERAMADLGFVRNESARSLRTGSTHSLAYVMLDAGNPFFTDVARGIELAAETAGLSLFLCNSDGRSAREGAHLAHLQQQRVQGILITPVDPDDPQIDQLIERGTPVVIVDRTRAGSSFCSVAVDDVLGGRLAVEHLIDVGHKRVAYVGGPESIGQVRDRGEGARQAWAEAGLPPEDLVTLSCEAPTVACGRAAGERLVGLPARRRPTAAFCANDLLALGLLQQTISSGRTVPGDLAIVGYDDIEFAAAAAVPLTSVRQPRHDLGRRAAELLLDEVGEPGHQHEQVVFTPELVARASTLGRLS</sequence>
<keyword evidence="6" id="KW-1185">Reference proteome</keyword>